<evidence type="ECO:0000256" key="1">
    <source>
        <dbReference type="SAM" id="MobiDB-lite"/>
    </source>
</evidence>
<evidence type="ECO:0000313" key="4">
    <source>
        <dbReference type="EMBL" id="MDM7886557.1"/>
    </source>
</evidence>
<dbReference type="Proteomes" id="UP001237823">
    <property type="component" value="Unassembled WGS sequence"/>
</dbReference>
<dbReference type="InterPro" id="IPR010359">
    <property type="entry name" value="IrrE_HExxH"/>
</dbReference>
<gene>
    <name evidence="4" type="ORF">QUG92_15710</name>
</gene>
<dbReference type="InterPro" id="IPR013610">
    <property type="entry name" value="ArdC_N"/>
</dbReference>
<proteinExistence type="predicted"/>
<name>A0ABT7TAG4_9MICO</name>
<feature type="domain" description="IrrE N-terminal-like" evidence="2">
    <location>
        <begin position="194"/>
        <end position="249"/>
    </location>
</feature>
<dbReference type="Pfam" id="PF08401">
    <property type="entry name" value="ArdcN"/>
    <property type="match status" value="1"/>
</dbReference>
<feature type="compositionally biased region" description="Basic residues" evidence="1">
    <location>
        <begin position="11"/>
        <end position="21"/>
    </location>
</feature>
<evidence type="ECO:0000259" key="3">
    <source>
        <dbReference type="Pfam" id="PF08401"/>
    </source>
</evidence>
<keyword evidence="5" id="KW-1185">Reference proteome</keyword>
<accession>A0ABT7TAG4</accession>
<reference evidence="4 5" key="1">
    <citation type="submission" date="2023-06" db="EMBL/GenBank/DDBJ databases">
        <authorList>
            <person name="Feng G."/>
            <person name="Li J."/>
            <person name="Zhu H."/>
        </authorList>
    </citation>
    <scope>NUCLEOTIDE SEQUENCE [LARGE SCALE GENOMIC DNA]</scope>
    <source>
        <strain evidence="4 5">RHCKG23</strain>
    </source>
</reference>
<sequence length="314" mass="34184">MTTTTRTTKTTARRPAKKAATPRRTIEEKKAQAAALHESIATQVEALRDSERWTAFLAFASAFHAYSLNNVLLILSQRPDASRVAGFRKWQGLGRQVRKGEKAVRIFGYSTKKVTEEDENGESHEKRVARFPILFVFDIAQTDLMDGASDPTIARDLTGADGYGIVDALSTHLAAEGWTVEHQDLTGGRNGYSDPESRRIVIGTHLSPEHAAKTMIHESAHVLMGHVDDLAEYAEHRGLMETEAESVAYVVAGLVGFDTSAYSVGYVAAWADADVELIRSTAARVLATAHQIAAVLDPEDDDSDTTSTDEVDAA</sequence>
<organism evidence="4 5">
    <name type="scientific">Curtobacterium citri</name>
    <dbReference type="NCBI Taxonomy" id="3055139"/>
    <lineage>
        <taxon>Bacteria</taxon>
        <taxon>Bacillati</taxon>
        <taxon>Actinomycetota</taxon>
        <taxon>Actinomycetes</taxon>
        <taxon>Micrococcales</taxon>
        <taxon>Microbacteriaceae</taxon>
        <taxon>Curtobacterium</taxon>
    </lineage>
</organism>
<feature type="domain" description="N-terminal" evidence="3">
    <location>
        <begin position="37"/>
        <end position="131"/>
    </location>
</feature>
<dbReference type="Pfam" id="PF06114">
    <property type="entry name" value="Peptidase_M78"/>
    <property type="match status" value="1"/>
</dbReference>
<evidence type="ECO:0000259" key="2">
    <source>
        <dbReference type="Pfam" id="PF06114"/>
    </source>
</evidence>
<dbReference type="RefSeq" id="WP_289459902.1">
    <property type="nucleotide sequence ID" value="NZ_JAUCML010000013.1"/>
</dbReference>
<feature type="region of interest" description="Disordered" evidence="1">
    <location>
        <begin position="1"/>
        <end position="27"/>
    </location>
</feature>
<dbReference type="EMBL" id="JAUCML010000013">
    <property type="protein sequence ID" value="MDM7886557.1"/>
    <property type="molecule type" value="Genomic_DNA"/>
</dbReference>
<dbReference type="Gene3D" id="1.10.10.2910">
    <property type="match status" value="1"/>
</dbReference>
<comment type="caution">
    <text evidence="4">The sequence shown here is derived from an EMBL/GenBank/DDBJ whole genome shotgun (WGS) entry which is preliminary data.</text>
</comment>
<feature type="compositionally biased region" description="Low complexity" evidence="1">
    <location>
        <begin position="1"/>
        <end position="10"/>
    </location>
</feature>
<evidence type="ECO:0000313" key="5">
    <source>
        <dbReference type="Proteomes" id="UP001237823"/>
    </source>
</evidence>
<protein>
    <submittedName>
        <fullName evidence="4">ArdC-like ssDNA-binding domain-containing protein</fullName>
    </submittedName>
</protein>